<keyword evidence="3" id="KW-0862">Zinc</keyword>
<gene>
    <name evidence="7" type="ORF">URODEC1_LOCUS6492</name>
</gene>
<accession>A0ABC8VT68</accession>
<keyword evidence="8" id="KW-1185">Reference proteome</keyword>
<name>A0ABC8VT68_9POAL</name>
<evidence type="ECO:0000313" key="8">
    <source>
        <dbReference type="Proteomes" id="UP001497457"/>
    </source>
</evidence>
<evidence type="ECO:0000256" key="3">
    <source>
        <dbReference type="ARBA" id="ARBA00022833"/>
    </source>
</evidence>
<keyword evidence="5" id="KW-0472">Membrane</keyword>
<evidence type="ECO:0000256" key="2">
    <source>
        <dbReference type="ARBA" id="ARBA00022771"/>
    </source>
</evidence>
<evidence type="ECO:0000256" key="5">
    <source>
        <dbReference type="SAM" id="Phobius"/>
    </source>
</evidence>
<dbReference type="AlphaFoldDB" id="A0ABC8VT68"/>
<dbReference type="PROSITE" id="PS51999">
    <property type="entry name" value="ZF_GRF"/>
    <property type="match status" value="1"/>
</dbReference>
<feature type="transmembrane region" description="Helical" evidence="5">
    <location>
        <begin position="123"/>
        <end position="148"/>
    </location>
</feature>
<dbReference type="Pfam" id="PF06839">
    <property type="entry name" value="Zn_ribbon_GRF"/>
    <property type="match status" value="1"/>
</dbReference>
<keyword evidence="1" id="KW-0479">Metal-binding</keyword>
<dbReference type="Proteomes" id="UP001497457">
    <property type="component" value="Chromosome 10rd"/>
</dbReference>
<evidence type="ECO:0000256" key="1">
    <source>
        <dbReference type="ARBA" id="ARBA00022723"/>
    </source>
</evidence>
<evidence type="ECO:0000256" key="4">
    <source>
        <dbReference type="PROSITE-ProRule" id="PRU01343"/>
    </source>
</evidence>
<dbReference type="GO" id="GO:0008270">
    <property type="term" value="F:zinc ion binding"/>
    <property type="evidence" value="ECO:0007669"/>
    <property type="project" value="UniProtKB-KW"/>
</dbReference>
<evidence type="ECO:0000313" key="7">
    <source>
        <dbReference type="EMBL" id="CAL4896196.1"/>
    </source>
</evidence>
<dbReference type="InterPro" id="IPR010666">
    <property type="entry name" value="Znf_GRF"/>
</dbReference>
<organism evidence="7 8">
    <name type="scientific">Urochloa decumbens</name>
    <dbReference type="NCBI Taxonomy" id="240449"/>
    <lineage>
        <taxon>Eukaryota</taxon>
        <taxon>Viridiplantae</taxon>
        <taxon>Streptophyta</taxon>
        <taxon>Embryophyta</taxon>
        <taxon>Tracheophyta</taxon>
        <taxon>Spermatophyta</taxon>
        <taxon>Magnoliopsida</taxon>
        <taxon>Liliopsida</taxon>
        <taxon>Poales</taxon>
        <taxon>Poaceae</taxon>
        <taxon>PACMAD clade</taxon>
        <taxon>Panicoideae</taxon>
        <taxon>Panicodae</taxon>
        <taxon>Paniceae</taxon>
        <taxon>Melinidinae</taxon>
        <taxon>Urochloa</taxon>
    </lineage>
</organism>
<reference evidence="7" key="1">
    <citation type="submission" date="2024-10" db="EMBL/GenBank/DDBJ databases">
        <authorList>
            <person name="Ryan C."/>
        </authorList>
    </citation>
    <scope>NUCLEOTIDE SEQUENCE [LARGE SCALE GENOMIC DNA]</scope>
</reference>
<evidence type="ECO:0000259" key="6">
    <source>
        <dbReference type="PROSITE" id="PS51999"/>
    </source>
</evidence>
<dbReference type="EMBL" id="OZ075120">
    <property type="protein sequence ID" value="CAL4896196.1"/>
    <property type="molecule type" value="Genomic_DNA"/>
</dbReference>
<proteinExistence type="predicted"/>
<feature type="domain" description="GRF-type" evidence="6">
    <location>
        <begin position="23"/>
        <end position="70"/>
    </location>
</feature>
<keyword evidence="2 4" id="KW-0863">Zinc-finger</keyword>
<keyword evidence="5" id="KW-0812">Transmembrane</keyword>
<sequence>MEAPSSSSVASRRRRPDLFLIACTDCKTRTVLELETKTDENGNRGRIFYKCPKRKRDGTGCGFWYWEEDYVDFLKTPKGKIAIEQLYLKESLEVNNGDMKEGKKQNKEKEELELYELAKQMRLLVAIGTEIVTLLKCILVVCVCGFLWNSFVVSRRNS</sequence>
<dbReference type="PANTHER" id="PTHR33680">
    <property type="entry name" value="OS07G0190500 PROTEIN"/>
    <property type="match status" value="1"/>
</dbReference>
<keyword evidence="5" id="KW-1133">Transmembrane helix</keyword>
<dbReference type="PANTHER" id="PTHR33680:SF7">
    <property type="entry name" value="OS02G0474200 PROTEIN"/>
    <property type="match status" value="1"/>
</dbReference>
<protein>
    <recommendedName>
        <fullName evidence="6">GRF-type domain-containing protein</fullName>
    </recommendedName>
</protein>